<organism evidence="3 4">
    <name type="scientific">Pichia membranifaciens NRRL Y-2026</name>
    <dbReference type="NCBI Taxonomy" id="763406"/>
    <lineage>
        <taxon>Eukaryota</taxon>
        <taxon>Fungi</taxon>
        <taxon>Dikarya</taxon>
        <taxon>Ascomycota</taxon>
        <taxon>Saccharomycotina</taxon>
        <taxon>Pichiomycetes</taxon>
        <taxon>Pichiales</taxon>
        <taxon>Pichiaceae</taxon>
        <taxon>Pichia</taxon>
    </lineage>
</organism>
<dbReference type="InterPro" id="IPR036778">
    <property type="entry name" value="OHCU_decarboxylase_sf"/>
</dbReference>
<dbReference type="GO" id="GO:0006144">
    <property type="term" value="P:purine nucleobase metabolic process"/>
    <property type="evidence" value="ECO:0007669"/>
    <property type="project" value="UniProtKB-KW"/>
</dbReference>
<dbReference type="RefSeq" id="XP_019018331.1">
    <property type="nucleotide sequence ID" value="XM_019160712.1"/>
</dbReference>
<keyword evidence="4" id="KW-1185">Reference proteome</keyword>
<accession>A0A1E3NNI3</accession>
<sequence>MQLPDPTQMGKLSDTQLTAVLDNLFEPCATLNAYLLPYVRSTSFGTYTELIELCRIELIKLLERYKAGMDKPEFEEEQELRTKICKIVSAHPRLGVPKKQAATLSVHSQNEQKSLSAEGAGGEELARQLQSLNAEYEQTFPGLIFVVFVNGRSREEIMKNMRYRIAHSNWLDEVNTAFNAMADIALDRAKKLNAKL</sequence>
<dbReference type="AlphaFoldDB" id="A0A1E3NNI3"/>
<dbReference type="OrthoDB" id="5398391at2759"/>
<dbReference type="PANTHER" id="PTHR37987:SF1">
    <property type="entry name" value="OXO-4-HYDROXY-4-CARBOXY-5-UREIDOIMIDAZOLINE DECARBOXYLASE DOMAIN-CONTAINING PROTEIN"/>
    <property type="match status" value="1"/>
</dbReference>
<dbReference type="Pfam" id="PF09349">
    <property type="entry name" value="OHCU_decarbox"/>
    <property type="match status" value="1"/>
</dbReference>
<dbReference type="GeneID" id="30177399"/>
<protein>
    <recommendedName>
        <fullName evidence="2">Oxo-4-hydroxy-4-carboxy-5-ureidoimidazoline decarboxylase domain-containing protein</fullName>
    </recommendedName>
</protein>
<evidence type="ECO:0000256" key="1">
    <source>
        <dbReference type="ARBA" id="ARBA00022631"/>
    </source>
</evidence>
<name>A0A1E3NNI3_9ASCO</name>
<dbReference type="STRING" id="763406.A0A1E3NNI3"/>
<dbReference type="PANTHER" id="PTHR37987">
    <property type="entry name" value="CHROMOSOME 9, WHOLE GENOME SHOTGUN SEQUENCE"/>
    <property type="match status" value="1"/>
</dbReference>
<reference evidence="3 4" key="1">
    <citation type="journal article" date="2016" name="Proc. Natl. Acad. Sci. U.S.A.">
        <title>Comparative genomics of biotechnologically important yeasts.</title>
        <authorList>
            <person name="Riley R."/>
            <person name="Haridas S."/>
            <person name="Wolfe K.H."/>
            <person name="Lopes M.R."/>
            <person name="Hittinger C.T."/>
            <person name="Goeker M."/>
            <person name="Salamov A.A."/>
            <person name="Wisecaver J.H."/>
            <person name="Long T.M."/>
            <person name="Calvey C.H."/>
            <person name="Aerts A.L."/>
            <person name="Barry K.W."/>
            <person name="Choi C."/>
            <person name="Clum A."/>
            <person name="Coughlan A.Y."/>
            <person name="Deshpande S."/>
            <person name="Douglass A.P."/>
            <person name="Hanson S.J."/>
            <person name="Klenk H.-P."/>
            <person name="LaButti K.M."/>
            <person name="Lapidus A."/>
            <person name="Lindquist E.A."/>
            <person name="Lipzen A.M."/>
            <person name="Meier-Kolthoff J.P."/>
            <person name="Ohm R.A."/>
            <person name="Otillar R.P."/>
            <person name="Pangilinan J.L."/>
            <person name="Peng Y."/>
            <person name="Rokas A."/>
            <person name="Rosa C.A."/>
            <person name="Scheuner C."/>
            <person name="Sibirny A.A."/>
            <person name="Slot J.C."/>
            <person name="Stielow J.B."/>
            <person name="Sun H."/>
            <person name="Kurtzman C.P."/>
            <person name="Blackwell M."/>
            <person name="Grigoriev I.V."/>
            <person name="Jeffries T.W."/>
        </authorList>
    </citation>
    <scope>NUCLEOTIDE SEQUENCE [LARGE SCALE GENOMIC DNA]</scope>
    <source>
        <strain evidence="3 4">NRRL Y-2026</strain>
    </source>
</reference>
<feature type="domain" description="Oxo-4-hydroxy-4-carboxy-5-ureidoimidazoline decarboxylase" evidence="2">
    <location>
        <begin position="11"/>
        <end position="190"/>
    </location>
</feature>
<evidence type="ECO:0000259" key="2">
    <source>
        <dbReference type="Pfam" id="PF09349"/>
    </source>
</evidence>
<dbReference type="Proteomes" id="UP000094455">
    <property type="component" value="Unassembled WGS sequence"/>
</dbReference>
<evidence type="ECO:0000313" key="3">
    <source>
        <dbReference type="EMBL" id="ODQ47218.1"/>
    </source>
</evidence>
<proteinExistence type="predicted"/>
<dbReference type="EMBL" id="KV454002">
    <property type="protein sequence ID" value="ODQ47218.1"/>
    <property type="molecule type" value="Genomic_DNA"/>
</dbReference>
<keyword evidence="1" id="KW-0659">Purine metabolism</keyword>
<evidence type="ECO:0000313" key="4">
    <source>
        <dbReference type="Proteomes" id="UP000094455"/>
    </source>
</evidence>
<dbReference type="InterPro" id="IPR018020">
    <property type="entry name" value="OHCU_decarboxylase"/>
</dbReference>
<dbReference type="Gene3D" id="1.10.3330.10">
    <property type="entry name" value="Oxo-4-hydroxy-4-carboxy-5-ureidoimidazoline decarboxylase"/>
    <property type="match status" value="1"/>
</dbReference>
<gene>
    <name evidence="3" type="ORF">PICMEDRAFT_15202</name>
</gene>
<dbReference type="SUPFAM" id="SSF158694">
    <property type="entry name" value="UraD-Like"/>
    <property type="match status" value="1"/>
</dbReference>